<dbReference type="Proteomes" id="UP000001412">
    <property type="component" value="Chromosome"/>
</dbReference>
<sequence>MDLSMSENKINSKEFVSKILTGMSIGIVVALIPSALLGELGKALNIQAIVDITKMASNLLTVVMGFCIAMQFKMSPIQSGTLAITTMIGSGALKVSGKVLQFAGMGDVINAGITAAIAVLLILYIGDKLKAYTMLCVPTFVITLVGFIGLQILPYVSSITRYLGSMVDMFTTFQPVLMGIFISVTFAILIVSPVSTVGVAMAISLSGIGSGAANLGICAAGFGLAVAGFKVNGTGTSLAHVLGSPKMQMANFVKKPVMILPIIANAAIVGALGGIQKIQGTPMSAGFGISGLIGPINHLNIAGYSIGNLIVTVIAFVVVPLVLSFVFKYLFVNVLKIVKDEDYLIEFK</sequence>
<evidence type="ECO:0000256" key="2">
    <source>
        <dbReference type="ARBA" id="ARBA00022448"/>
    </source>
</evidence>
<dbReference type="GO" id="GO:0005886">
    <property type="term" value="C:plasma membrane"/>
    <property type="evidence" value="ECO:0007669"/>
    <property type="project" value="UniProtKB-SubCell"/>
</dbReference>
<evidence type="ECO:0000256" key="6">
    <source>
        <dbReference type="ARBA" id="ARBA00022989"/>
    </source>
</evidence>
<keyword evidence="7 8" id="KW-0472">Membrane</keyword>
<keyword evidence="3" id="KW-1003">Cell membrane</keyword>
<feature type="transmembrane region" description="Helical" evidence="8">
    <location>
        <begin position="309"/>
        <end position="331"/>
    </location>
</feature>
<keyword evidence="2" id="KW-0813">Transport</keyword>
<proteinExistence type="predicted"/>
<evidence type="ECO:0000259" key="9">
    <source>
        <dbReference type="Pfam" id="PF13303"/>
    </source>
</evidence>
<dbReference type="STRING" id="212717.CTC_01841"/>
<keyword evidence="5 8" id="KW-0812">Transmembrane</keyword>
<feature type="transmembrane region" description="Helical" evidence="8">
    <location>
        <begin position="211"/>
        <end position="231"/>
    </location>
</feature>
<keyword evidence="11" id="KW-1185">Reference proteome</keyword>
<evidence type="ECO:0000256" key="1">
    <source>
        <dbReference type="ARBA" id="ARBA00004651"/>
    </source>
</evidence>
<feature type="transmembrane region" description="Helical" evidence="8">
    <location>
        <begin position="132"/>
        <end position="156"/>
    </location>
</feature>
<dbReference type="HOGENOM" id="CLU_050996_0_0_9"/>
<reference evidence="10 11" key="1">
    <citation type="journal article" date="2003" name="Proc. Natl. Acad. Sci. U.S.A.">
        <title>The genome sequence of Clostridium tetani, the causative agent of tetanus disease.</title>
        <authorList>
            <person name="Brueggemann H."/>
            <person name="Baumer S."/>
            <person name="Fricke W.F."/>
            <person name="Wiezer A."/>
            <person name="Liesegang H."/>
            <person name="Decker I."/>
            <person name="Herzberg C."/>
            <person name="Martinez-Arias R."/>
            <person name="Merkl R."/>
            <person name="Henne A."/>
            <person name="Gottschalk G."/>
        </authorList>
    </citation>
    <scope>NUCLEOTIDE SEQUENCE [LARGE SCALE GENOMIC DNA]</scope>
    <source>
        <strain evidence="11">Massachusetts / E88</strain>
    </source>
</reference>
<dbReference type="GO" id="GO:0008982">
    <property type="term" value="F:protein-N(PI)-phosphohistidine-sugar phosphotransferase activity"/>
    <property type="evidence" value="ECO:0007669"/>
    <property type="project" value="InterPro"/>
</dbReference>
<accession>Q893I2</accession>
<keyword evidence="6 8" id="KW-1133">Transmembrane helix</keyword>
<evidence type="ECO:0000256" key="5">
    <source>
        <dbReference type="ARBA" id="ARBA00022692"/>
    </source>
</evidence>
<comment type="subcellular location">
    <subcellularLocation>
        <location evidence="1">Cell membrane</location>
        <topology evidence="1">Multi-pass membrane protein</topology>
    </subcellularLocation>
</comment>
<evidence type="ECO:0000313" key="10">
    <source>
        <dbReference type="EMBL" id="AAO36360.1"/>
    </source>
</evidence>
<feature type="transmembrane region" description="Helical" evidence="8">
    <location>
        <begin position="52"/>
        <end position="71"/>
    </location>
</feature>
<dbReference type="KEGG" id="ctc:CTC_01841"/>
<evidence type="ECO:0000256" key="4">
    <source>
        <dbReference type="ARBA" id="ARBA00022597"/>
    </source>
</evidence>
<protein>
    <submittedName>
        <fullName evidence="10">PTS system, fructose-specific IIBC component</fullName>
        <ecNumber evidence="10">2.7.1.69</ecNumber>
    </submittedName>
</protein>
<dbReference type="EMBL" id="AE015927">
    <property type="protein sequence ID" value="AAO36360.1"/>
    <property type="molecule type" value="Genomic_DNA"/>
</dbReference>
<dbReference type="Pfam" id="PF13303">
    <property type="entry name" value="PTS_EIIC_2"/>
    <property type="match status" value="1"/>
</dbReference>
<dbReference type="EC" id="2.7.1.69" evidence="10"/>
<evidence type="ECO:0000256" key="7">
    <source>
        <dbReference type="ARBA" id="ARBA00023136"/>
    </source>
</evidence>
<feature type="domain" description="Phosphotransferase system EIIC" evidence="9">
    <location>
        <begin position="18"/>
        <end position="343"/>
    </location>
</feature>
<feature type="transmembrane region" description="Helical" evidence="8">
    <location>
        <begin position="108"/>
        <end position="126"/>
    </location>
</feature>
<dbReference type="AlphaFoldDB" id="Q893I2"/>
<organism evidence="10 11">
    <name type="scientific">Clostridium tetani (strain Massachusetts / E88)</name>
    <dbReference type="NCBI Taxonomy" id="212717"/>
    <lineage>
        <taxon>Bacteria</taxon>
        <taxon>Bacillati</taxon>
        <taxon>Bacillota</taxon>
        <taxon>Clostridia</taxon>
        <taxon>Eubacteriales</taxon>
        <taxon>Clostridiaceae</taxon>
        <taxon>Clostridium</taxon>
    </lineage>
</organism>
<feature type="transmembrane region" description="Helical" evidence="8">
    <location>
        <begin position="176"/>
        <end position="205"/>
    </location>
</feature>
<feature type="transmembrane region" description="Helical" evidence="8">
    <location>
        <begin position="20"/>
        <end position="40"/>
    </location>
</feature>
<dbReference type="GO" id="GO:0009401">
    <property type="term" value="P:phosphoenolpyruvate-dependent sugar phosphotransferase system"/>
    <property type="evidence" value="ECO:0007669"/>
    <property type="project" value="InterPro"/>
</dbReference>
<dbReference type="InterPro" id="IPR003352">
    <property type="entry name" value="PTS_EIIC"/>
</dbReference>
<keyword evidence="4" id="KW-0762">Sugar transport</keyword>
<evidence type="ECO:0000256" key="3">
    <source>
        <dbReference type="ARBA" id="ARBA00022475"/>
    </source>
</evidence>
<keyword evidence="10" id="KW-0808">Transferase</keyword>
<name>Q893I2_CLOTE</name>
<evidence type="ECO:0000313" key="11">
    <source>
        <dbReference type="Proteomes" id="UP000001412"/>
    </source>
</evidence>
<evidence type="ECO:0000256" key="8">
    <source>
        <dbReference type="SAM" id="Phobius"/>
    </source>
</evidence>
<gene>
    <name evidence="10" type="ordered locus">CTC_01841</name>
</gene>
<feature type="transmembrane region" description="Helical" evidence="8">
    <location>
        <begin position="252"/>
        <end position="275"/>
    </location>
</feature>